<feature type="transmembrane region" description="Helical" evidence="1">
    <location>
        <begin position="209"/>
        <end position="233"/>
    </location>
</feature>
<keyword evidence="1" id="KW-0472">Membrane</keyword>
<name>A0ABQ2GL30_9DEIO</name>
<evidence type="ECO:0008006" key="4">
    <source>
        <dbReference type="Google" id="ProtNLM"/>
    </source>
</evidence>
<reference evidence="3" key="1">
    <citation type="journal article" date="2019" name="Int. J. Syst. Evol. Microbiol.">
        <title>The Global Catalogue of Microorganisms (GCM) 10K type strain sequencing project: providing services to taxonomists for standard genome sequencing and annotation.</title>
        <authorList>
            <consortium name="The Broad Institute Genomics Platform"/>
            <consortium name="The Broad Institute Genome Sequencing Center for Infectious Disease"/>
            <person name="Wu L."/>
            <person name="Ma J."/>
        </authorList>
    </citation>
    <scope>NUCLEOTIDE SEQUENCE [LARGE SCALE GENOMIC DNA]</scope>
    <source>
        <strain evidence="3">JCM 15443</strain>
    </source>
</reference>
<organism evidence="2 3">
    <name type="scientific">Deinococcus aerophilus</name>
    <dbReference type="NCBI Taxonomy" id="522488"/>
    <lineage>
        <taxon>Bacteria</taxon>
        <taxon>Thermotogati</taxon>
        <taxon>Deinococcota</taxon>
        <taxon>Deinococci</taxon>
        <taxon>Deinococcales</taxon>
        <taxon>Deinococcaceae</taxon>
        <taxon>Deinococcus</taxon>
    </lineage>
</organism>
<protein>
    <recommendedName>
        <fullName evidence="4">Yip1 domain-containing protein</fullName>
    </recommendedName>
</protein>
<dbReference type="Proteomes" id="UP000661918">
    <property type="component" value="Unassembled WGS sequence"/>
</dbReference>
<sequence>MAVCMARTRPPAPPPEAPLPTELLLSPRTFARKLGGTELLWWRYLGVVAVAGLLGGVAYALLVRHAAVFAAAASGSSAPTLATHLVNTLGTTFLTVLIFVLMWGLGRVGAGLAGRAAEVYAASFALMPPLYLLVIIWGLLTPAAAFLPDATVTGSLTGDPRTLERAALAQTAQTSAGFLLVVVTLLGTAAQFGFVYAAMRELTGQTGRAVLGTLLPGLPALAVQLIAVSPLVFAR</sequence>
<gene>
    <name evidence="2" type="ORF">GCM10010841_07740</name>
</gene>
<feature type="transmembrane region" description="Helical" evidence="1">
    <location>
        <begin position="117"/>
        <end position="140"/>
    </location>
</feature>
<dbReference type="EMBL" id="BMOM01000004">
    <property type="protein sequence ID" value="GGM01711.1"/>
    <property type="molecule type" value="Genomic_DNA"/>
</dbReference>
<evidence type="ECO:0000313" key="2">
    <source>
        <dbReference type="EMBL" id="GGM01711.1"/>
    </source>
</evidence>
<feature type="transmembrane region" description="Helical" evidence="1">
    <location>
        <begin position="41"/>
        <end position="62"/>
    </location>
</feature>
<evidence type="ECO:0000313" key="3">
    <source>
        <dbReference type="Proteomes" id="UP000661918"/>
    </source>
</evidence>
<keyword evidence="1" id="KW-0812">Transmembrane</keyword>
<accession>A0ABQ2GL30</accession>
<feature type="transmembrane region" description="Helical" evidence="1">
    <location>
        <begin position="82"/>
        <end position="105"/>
    </location>
</feature>
<comment type="caution">
    <text evidence="2">The sequence shown here is derived from an EMBL/GenBank/DDBJ whole genome shotgun (WGS) entry which is preliminary data.</text>
</comment>
<proteinExistence type="predicted"/>
<feature type="transmembrane region" description="Helical" evidence="1">
    <location>
        <begin position="176"/>
        <end position="197"/>
    </location>
</feature>
<keyword evidence="1" id="KW-1133">Transmembrane helix</keyword>
<keyword evidence="3" id="KW-1185">Reference proteome</keyword>
<evidence type="ECO:0000256" key="1">
    <source>
        <dbReference type="SAM" id="Phobius"/>
    </source>
</evidence>